<feature type="compositionally biased region" description="Low complexity" evidence="1">
    <location>
        <begin position="267"/>
        <end position="282"/>
    </location>
</feature>
<proteinExistence type="predicted"/>
<evidence type="ECO:0000256" key="1">
    <source>
        <dbReference type="SAM" id="MobiDB-lite"/>
    </source>
</evidence>
<accession>A0A7S1MKI9</accession>
<dbReference type="AlphaFoldDB" id="A0A7S1MKI9"/>
<name>A0A7S1MKI9_NEODS</name>
<dbReference type="EMBL" id="HBGF01034509">
    <property type="protein sequence ID" value="CAD9132241.1"/>
    <property type="molecule type" value="Transcribed_RNA"/>
</dbReference>
<evidence type="ECO:0000313" key="2">
    <source>
        <dbReference type="EMBL" id="CAD9132241.1"/>
    </source>
</evidence>
<organism evidence="2">
    <name type="scientific">Neobodo designis</name>
    <name type="common">Flagellated protozoan</name>
    <name type="synonym">Bodo designis</name>
    <dbReference type="NCBI Taxonomy" id="312471"/>
    <lineage>
        <taxon>Eukaryota</taxon>
        <taxon>Discoba</taxon>
        <taxon>Euglenozoa</taxon>
        <taxon>Kinetoplastea</taxon>
        <taxon>Metakinetoplastina</taxon>
        <taxon>Neobodonida</taxon>
        <taxon>Neobodo</taxon>
    </lineage>
</organism>
<sequence>MAAEVCEVIWQLDDPTAAALGATAKSAAQHVGEATLIADTIEAVAHEAKEASNDGQLAAMWALVDRLCKAHEGFTEAFRPRIVALAEKFSVPRASPHFARFAAILEGFKAVFGLAVMSVISIKLRDVLSSSHGGDAPTTVPNADGIRQAAAEAEAARARQGALTTSLKSVGGFQMQRANNARPAGAQHALQVKTRDSLQAVRGGAMYAPAAPAEITHVLPERDADAAPGYMQALPANHQEQFKEARKKRYREMAQKWKEEEGRRRAQPGAGDGAASAAPKGSEVTRKIDTFDDVLMPAELPRDEFGIKIGNFPAGVRFLRDAIRACGGALELSVIEERISQMSDREAQAEFGNVRSFLHIHAPTFRVADEHNTWVVRVTDEAIAAVIANPPPTEKALDAAAAAQFVSVDDGDPTKPYTWEKTECPLCSYLCKGRNLAKHLNCRRCIDIQMARGLSGNAIGPIAALAFAARSLLDAAGTDAGFDDDDVAHFAHCVNEASNVARFKHASSRRFAPVLKALRVVRDEWLRGKGVEEMGDAHVTEDDGPYAALFAAFGANLRRLPVAWIDTGDVIDMAKRFCTKLHEPLPPIPRAGDPRIRVGNPFPGFMFAESDSDADDMPSTEEEEYSDDEGALYEFAPPVSIAETMMAAGIERETKRLNFRLRTAPPVPAVTAIKGDGTQSLGQVYKSQSASLQAR</sequence>
<gene>
    <name evidence="2" type="ORF">NDES1114_LOCUS23124</name>
</gene>
<feature type="region of interest" description="Disordered" evidence="1">
    <location>
        <begin position="256"/>
        <end position="283"/>
    </location>
</feature>
<protein>
    <submittedName>
        <fullName evidence="2">Uncharacterized protein</fullName>
    </submittedName>
</protein>
<reference evidence="2" key="1">
    <citation type="submission" date="2021-01" db="EMBL/GenBank/DDBJ databases">
        <authorList>
            <person name="Corre E."/>
            <person name="Pelletier E."/>
            <person name="Niang G."/>
            <person name="Scheremetjew M."/>
            <person name="Finn R."/>
            <person name="Kale V."/>
            <person name="Holt S."/>
            <person name="Cochrane G."/>
            <person name="Meng A."/>
            <person name="Brown T."/>
            <person name="Cohen L."/>
        </authorList>
    </citation>
    <scope>NUCLEOTIDE SEQUENCE</scope>
    <source>
        <strain evidence="2">CCAP 1951/1</strain>
    </source>
</reference>